<organism evidence="2 3">
    <name type="scientific">Daphnia galeata</name>
    <dbReference type="NCBI Taxonomy" id="27404"/>
    <lineage>
        <taxon>Eukaryota</taxon>
        <taxon>Metazoa</taxon>
        <taxon>Ecdysozoa</taxon>
        <taxon>Arthropoda</taxon>
        <taxon>Crustacea</taxon>
        <taxon>Branchiopoda</taxon>
        <taxon>Diplostraca</taxon>
        <taxon>Cladocera</taxon>
        <taxon>Anomopoda</taxon>
        <taxon>Daphniidae</taxon>
        <taxon>Daphnia</taxon>
    </lineage>
</organism>
<dbReference type="Proteomes" id="UP000789390">
    <property type="component" value="Unassembled WGS sequence"/>
</dbReference>
<name>A0A8J2S0H3_9CRUS</name>
<evidence type="ECO:0000313" key="3">
    <source>
        <dbReference type="Proteomes" id="UP000789390"/>
    </source>
</evidence>
<accession>A0A8J2S0H3</accession>
<proteinExistence type="predicted"/>
<protein>
    <submittedName>
        <fullName evidence="2">Uncharacterized protein</fullName>
    </submittedName>
</protein>
<feature type="region of interest" description="Disordered" evidence="1">
    <location>
        <begin position="40"/>
        <end position="81"/>
    </location>
</feature>
<keyword evidence="3" id="KW-1185">Reference proteome</keyword>
<evidence type="ECO:0000256" key="1">
    <source>
        <dbReference type="SAM" id="MobiDB-lite"/>
    </source>
</evidence>
<feature type="compositionally biased region" description="Basic and acidic residues" evidence="1">
    <location>
        <begin position="59"/>
        <end position="72"/>
    </location>
</feature>
<comment type="caution">
    <text evidence="2">The sequence shown here is derived from an EMBL/GenBank/DDBJ whole genome shotgun (WGS) entry which is preliminary data.</text>
</comment>
<dbReference type="AlphaFoldDB" id="A0A8J2S0H3"/>
<dbReference type="EMBL" id="CAKKLH010000290">
    <property type="protein sequence ID" value="CAH0109077.1"/>
    <property type="molecule type" value="Genomic_DNA"/>
</dbReference>
<evidence type="ECO:0000313" key="2">
    <source>
        <dbReference type="EMBL" id="CAH0109077.1"/>
    </source>
</evidence>
<sequence>MLTTKKLMDRPLGLYEESARILSKVFITFHWLRYIDYSDSSNNNVKNNVSQPNNFTAKLPEKPVREKSRHEPSNLVSTFLR</sequence>
<feature type="compositionally biased region" description="Low complexity" evidence="1">
    <location>
        <begin position="40"/>
        <end position="54"/>
    </location>
</feature>
<gene>
    <name evidence="2" type="ORF">DGAL_LOCUS12539</name>
</gene>
<reference evidence="2" key="1">
    <citation type="submission" date="2021-11" db="EMBL/GenBank/DDBJ databases">
        <authorList>
            <person name="Schell T."/>
        </authorList>
    </citation>
    <scope>NUCLEOTIDE SEQUENCE</scope>
    <source>
        <strain evidence="2">M5</strain>
    </source>
</reference>